<dbReference type="SUPFAM" id="SSF54427">
    <property type="entry name" value="NTF2-like"/>
    <property type="match status" value="1"/>
</dbReference>
<dbReference type="InterPro" id="IPR032710">
    <property type="entry name" value="NTF2-like_dom_sf"/>
</dbReference>
<accession>A0A6G8F260</accession>
<protein>
    <recommendedName>
        <fullName evidence="3">DUF4440 domain-containing protein</fullName>
    </recommendedName>
</protein>
<dbReference type="AlphaFoldDB" id="A0A6G8F260"/>
<evidence type="ECO:0000313" key="2">
    <source>
        <dbReference type="EMBL" id="QIM10343.1"/>
    </source>
</evidence>
<dbReference type="Gene3D" id="3.10.450.50">
    <property type="match status" value="1"/>
</dbReference>
<sequence>MKKFLFLFLALFTINYANVAKGEIDTKSEEGNKMMNEISVKDYEAVKKALNNYLEAGKKGNSKILQPSVYKDAIMYSAADGNVEGGSIKALFEYLDSNPAAIELEADITSVDIAGNIAYAKVESNNWHGARYTDMFLLVKDGNEWKILTKTFHTHKQNIR</sequence>
<dbReference type="Pfam" id="PF12893">
    <property type="entry name" value="Lumazine_bd_2"/>
    <property type="match status" value="1"/>
</dbReference>
<keyword evidence="1" id="KW-0732">Signal</keyword>
<reference evidence="2" key="1">
    <citation type="journal article" date="2020" name="J. ISSAAS">
        <title>Lactobacilli and other gastrointestinal microbiota of Peromyscus leucopus, reservoir host for agents of Lyme disease and other zoonoses in North America.</title>
        <authorList>
            <person name="Milovic A."/>
            <person name="Bassam K."/>
            <person name="Shao H."/>
            <person name="Chatzistamou I."/>
            <person name="Tufts D.M."/>
            <person name="Diuk-Wasser M."/>
            <person name="Barbour A.G."/>
        </authorList>
    </citation>
    <scope>NUCLEOTIDE SEQUENCE</scope>
    <source>
        <strain evidence="2">LL90</strain>
    </source>
</reference>
<proteinExistence type="predicted"/>
<dbReference type="EMBL" id="MN990728">
    <property type="protein sequence ID" value="QIM10343.1"/>
    <property type="molecule type" value="Genomic_DNA"/>
</dbReference>
<feature type="chain" id="PRO_5026097465" description="DUF4440 domain-containing protein" evidence="1">
    <location>
        <begin position="20"/>
        <end position="160"/>
    </location>
</feature>
<organism evidence="2">
    <name type="scientific">uncultured Alphaproteobacteria bacterium</name>
    <dbReference type="NCBI Taxonomy" id="91750"/>
    <lineage>
        <taxon>Bacteria</taxon>
        <taxon>Pseudomonadati</taxon>
        <taxon>Pseudomonadota</taxon>
        <taxon>Alphaproteobacteria</taxon>
        <taxon>environmental samples</taxon>
    </lineage>
</organism>
<dbReference type="InterPro" id="IPR039437">
    <property type="entry name" value="FrzH/put_lumazine-bd"/>
</dbReference>
<gene>
    <name evidence="2" type="ORF">PlAlph_0970</name>
</gene>
<feature type="signal peptide" evidence="1">
    <location>
        <begin position="1"/>
        <end position="19"/>
    </location>
</feature>
<evidence type="ECO:0000256" key="1">
    <source>
        <dbReference type="SAM" id="SignalP"/>
    </source>
</evidence>
<name>A0A6G8F260_9PROT</name>
<evidence type="ECO:0008006" key="3">
    <source>
        <dbReference type="Google" id="ProtNLM"/>
    </source>
</evidence>